<protein>
    <submittedName>
        <fullName evidence="2">Uncharacterized protein</fullName>
    </submittedName>
</protein>
<accession>A0A0R1V4C0</accession>
<gene>
    <name evidence="2" type="ORF">FD28_GL000122</name>
</gene>
<dbReference type="Proteomes" id="UP000051580">
    <property type="component" value="Unassembled WGS sequence"/>
</dbReference>
<organism evidence="2 3">
    <name type="scientific">Levilactobacillus hammesii DSM 16381</name>
    <dbReference type="NCBI Taxonomy" id="1423753"/>
    <lineage>
        <taxon>Bacteria</taxon>
        <taxon>Bacillati</taxon>
        <taxon>Bacillota</taxon>
        <taxon>Bacilli</taxon>
        <taxon>Lactobacillales</taxon>
        <taxon>Lactobacillaceae</taxon>
        <taxon>Levilactobacillus</taxon>
    </lineage>
</organism>
<keyword evidence="3" id="KW-1185">Reference proteome</keyword>
<dbReference type="AlphaFoldDB" id="A0A0R1V4C0"/>
<proteinExistence type="predicted"/>
<sequence length="321" mass="35965">MEESKATAELMTPTEFLTPAHLGRLSANQQKYAQDILNDVAQARQSVELGVGAWSAQQVVGALAALPTLVDRPHVYYVAVVPVLTAYFKAQAAPNLAELLAALKQARPALVEKHAETDDAQQAYEGVVALVETWLQDMGTQPEVTNLNAQDRQYFVTIVHTTAELMITGKQRQPADWDAEAISSIMFGPFTHLLDEKDRVPALFNLVPFALTTLFSYLETQHQLKQGDQLLEWVAKNHTALVTMYNPKLENFYEELASAMRRAGIDANDYAAVDAFTQDYLNAHPAAGRSLFTTDQQLTKKRPAKHLKYSQKRRKNRRKKR</sequence>
<dbReference type="RefSeq" id="WP_057731585.1">
    <property type="nucleotide sequence ID" value="NZ_AZFS01000006.1"/>
</dbReference>
<reference evidence="2 3" key="1">
    <citation type="journal article" date="2015" name="Genome Announc.">
        <title>Expanding the biotechnology potential of lactobacilli through comparative genomics of 213 strains and associated genera.</title>
        <authorList>
            <person name="Sun Z."/>
            <person name="Harris H.M."/>
            <person name="McCann A."/>
            <person name="Guo C."/>
            <person name="Argimon S."/>
            <person name="Zhang W."/>
            <person name="Yang X."/>
            <person name="Jeffery I.B."/>
            <person name="Cooney J.C."/>
            <person name="Kagawa T.F."/>
            <person name="Liu W."/>
            <person name="Song Y."/>
            <person name="Salvetti E."/>
            <person name="Wrobel A."/>
            <person name="Rasinkangas P."/>
            <person name="Parkhill J."/>
            <person name="Rea M.C."/>
            <person name="O'Sullivan O."/>
            <person name="Ritari J."/>
            <person name="Douillard F.P."/>
            <person name="Paul Ross R."/>
            <person name="Yang R."/>
            <person name="Briner A.E."/>
            <person name="Felis G.E."/>
            <person name="de Vos W.M."/>
            <person name="Barrangou R."/>
            <person name="Klaenhammer T.R."/>
            <person name="Caufield P.W."/>
            <person name="Cui Y."/>
            <person name="Zhang H."/>
            <person name="O'Toole P.W."/>
        </authorList>
    </citation>
    <scope>NUCLEOTIDE SEQUENCE [LARGE SCALE GENOMIC DNA]</scope>
    <source>
        <strain evidence="2 3">DSM 16381</strain>
    </source>
</reference>
<dbReference type="PATRIC" id="fig|1423753.3.peg.127"/>
<dbReference type="OrthoDB" id="2315767at2"/>
<comment type="caution">
    <text evidence="2">The sequence shown here is derived from an EMBL/GenBank/DDBJ whole genome shotgun (WGS) entry which is preliminary data.</text>
</comment>
<dbReference type="EMBL" id="AZFS01000006">
    <property type="protein sequence ID" value="KRL98323.1"/>
    <property type="molecule type" value="Genomic_DNA"/>
</dbReference>
<evidence type="ECO:0000313" key="3">
    <source>
        <dbReference type="Proteomes" id="UP000051580"/>
    </source>
</evidence>
<name>A0A0R1V4C0_9LACO</name>
<feature type="region of interest" description="Disordered" evidence="1">
    <location>
        <begin position="301"/>
        <end position="321"/>
    </location>
</feature>
<evidence type="ECO:0000313" key="2">
    <source>
        <dbReference type="EMBL" id="KRL98323.1"/>
    </source>
</evidence>
<evidence type="ECO:0000256" key="1">
    <source>
        <dbReference type="SAM" id="MobiDB-lite"/>
    </source>
</evidence>